<dbReference type="OrthoDB" id="6132182at2759"/>
<accession>A0A9P5C4B8</accession>
<keyword evidence="8" id="KW-0470">Melanin biosynthesis</keyword>
<evidence type="ECO:0000256" key="1">
    <source>
        <dbReference type="ARBA" id="ARBA00001973"/>
    </source>
</evidence>
<proteinExistence type="inferred from homology"/>
<comment type="catalytic activity">
    <reaction evidence="9">
        <text>2 L-dopa + O2 = 2 L-dopaquinone + 2 H2O</text>
        <dbReference type="Rhea" id="RHEA:34287"/>
        <dbReference type="ChEBI" id="CHEBI:15377"/>
        <dbReference type="ChEBI" id="CHEBI:15379"/>
        <dbReference type="ChEBI" id="CHEBI:57504"/>
        <dbReference type="ChEBI" id="CHEBI:57924"/>
        <dbReference type="EC" id="1.14.18.1"/>
    </reaction>
</comment>
<comment type="cofactor">
    <cofactor evidence="1">
        <name>Cu(2+)</name>
        <dbReference type="ChEBI" id="CHEBI:29036"/>
    </cofactor>
</comment>
<dbReference type="PANTHER" id="PTHR11474:SF76">
    <property type="entry name" value="SHKT DOMAIN-CONTAINING PROTEIN"/>
    <property type="match status" value="1"/>
</dbReference>
<reference evidence="13" key="1">
    <citation type="submission" date="2019-04" db="EMBL/GenBank/DDBJ databases">
        <title>Sequencing of skin fungus with MAO and IRED activity.</title>
        <authorList>
            <person name="Marsaioli A.J."/>
            <person name="Bonatto J.M.C."/>
            <person name="Reis Junior O."/>
        </authorList>
    </citation>
    <scope>NUCLEOTIDE SEQUENCE</scope>
    <source>
        <strain evidence="13">28M1</strain>
    </source>
</reference>
<evidence type="ECO:0000256" key="9">
    <source>
        <dbReference type="ARBA" id="ARBA00048233"/>
    </source>
</evidence>
<dbReference type="EMBL" id="SWKV01000004">
    <property type="protein sequence ID" value="KAF3046339.1"/>
    <property type="molecule type" value="Genomic_DNA"/>
</dbReference>
<evidence type="ECO:0000256" key="3">
    <source>
        <dbReference type="ARBA" id="ARBA00011906"/>
    </source>
</evidence>
<name>A0A9P5C4B8_9PLEO</name>
<dbReference type="PRINTS" id="PR00092">
    <property type="entry name" value="TYROSINASE"/>
</dbReference>
<evidence type="ECO:0000313" key="14">
    <source>
        <dbReference type="Proteomes" id="UP000758155"/>
    </source>
</evidence>
<dbReference type="GO" id="GO:0042438">
    <property type="term" value="P:melanin biosynthetic process"/>
    <property type="evidence" value="ECO:0007669"/>
    <property type="project" value="UniProtKB-KW"/>
</dbReference>
<keyword evidence="7" id="KW-0503">Monooxygenase</keyword>
<dbReference type="Proteomes" id="UP000758155">
    <property type="component" value="Unassembled WGS sequence"/>
</dbReference>
<dbReference type="AlphaFoldDB" id="A0A9P5C4B8"/>
<evidence type="ECO:0000256" key="5">
    <source>
        <dbReference type="ARBA" id="ARBA00023002"/>
    </source>
</evidence>
<evidence type="ECO:0000256" key="6">
    <source>
        <dbReference type="ARBA" id="ARBA00023008"/>
    </source>
</evidence>
<evidence type="ECO:0000256" key="10">
    <source>
        <dbReference type="ARBA" id="ARBA00048881"/>
    </source>
</evidence>
<organism evidence="13 14">
    <name type="scientific">Didymella heteroderae</name>
    <dbReference type="NCBI Taxonomy" id="1769908"/>
    <lineage>
        <taxon>Eukaryota</taxon>
        <taxon>Fungi</taxon>
        <taxon>Dikarya</taxon>
        <taxon>Ascomycota</taxon>
        <taxon>Pezizomycotina</taxon>
        <taxon>Dothideomycetes</taxon>
        <taxon>Pleosporomycetidae</taxon>
        <taxon>Pleosporales</taxon>
        <taxon>Pleosporineae</taxon>
        <taxon>Didymellaceae</taxon>
        <taxon>Didymella</taxon>
    </lineage>
</organism>
<dbReference type="SUPFAM" id="SSF48056">
    <property type="entry name" value="Di-copper centre-containing domain"/>
    <property type="match status" value="1"/>
</dbReference>
<keyword evidence="6" id="KW-0186">Copper</keyword>
<dbReference type="InterPro" id="IPR002227">
    <property type="entry name" value="Tyrosinase_Cu-bd"/>
</dbReference>
<dbReference type="InterPro" id="IPR008922">
    <property type="entry name" value="Di-copper_centre_dom_sf"/>
</dbReference>
<feature type="domain" description="Tyrosinase C-terminal" evidence="12">
    <location>
        <begin position="290"/>
        <end position="418"/>
    </location>
</feature>
<comment type="caution">
    <text evidence="13">The sequence shown here is derived from an EMBL/GenBank/DDBJ whole genome shotgun (WGS) entry which is preliminary data.</text>
</comment>
<dbReference type="GO" id="GO:0046872">
    <property type="term" value="F:metal ion binding"/>
    <property type="evidence" value="ECO:0007669"/>
    <property type="project" value="UniProtKB-KW"/>
</dbReference>
<protein>
    <recommendedName>
        <fullName evidence="3">tyrosinase</fullName>
        <ecNumber evidence="3">1.14.18.1</ecNumber>
    </recommendedName>
</protein>
<keyword evidence="5" id="KW-0560">Oxidoreductase</keyword>
<dbReference type="InterPro" id="IPR041640">
    <property type="entry name" value="Tyrosinase_C"/>
</dbReference>
<evidence type="ECO:0000256" key="7">
    <source>
        <dbReference type="ARBA" id="ARBA00023033"/>
    </source>
</evidence>
<dbReference type="InterPro" id="IPR050316">
    <property type="entry name" value="Tyrosinase/Hemocyanin"/>
</dbReference>
<dbReference type="Pfam" id="PF00264">
    <property type="entry name" value="Tyrosinase"/>
    <property type="match status" value="1"/>
</dbReference>
<gene>
    <name evidence="13" type="ORF">E8E12_002768</name>
</gene>
<comment type="catalytic activity">
    <reaction evidence="10">
        <text>L-tyrosine + O2 = L-dopaquinone + H2O</text>
        <dbReference type="Rhea" id="RHEA:18117"/>
        <dbReference type="ChEBI" id="CHEBI:15377"/>
        <dbReference type="ChEBI" id="CHEBI:15379"/>
        <dbReference type="ChEBI" id="CHEBI:57924"/>
        <dbReference type="ChEBI" id="CHEBI:58315"/>
        <dbReference type="EC" id="1.14.18.1"/>
    </reaction>
</comment>
<dbReference type="EC" id="1.14.18.1" evidence="3"/>
<dbReference type="Gene3D" id="1.10.1280.10">
    <property type="entry name" value="Di-copper center containing domain from catechol oxidase"/>
    <property type="match status" value="1"/>
</dbReference>
<evidence type="ECO:0000256" key="2">
    <source>
        <dbReference type="ARBA" id="ARBA00009928"/>
    </source>
</evidence>
<evidence type="ECO:0000313" key="13">
    <source>
        <dbReference type="EMBL" id="KAF3046339.1"/>
    </source>
</evidence>
<keyword evidence="14" id="KW-1185">Reference proteome</keyword>
<evidence type="ECO:0000259" key="11">
    <source>
        <dbReference type="Pfam" id="PF00264"/>
    </source>
</evidence>
<feature type="domain" description="Tyrosinase copper-binding" evidence="11">
    <location>
        <begin position="2"/>
        <end position="210"/>
    </location>
</feature>
<dbReference type="PANTHER" id="PTHR11474">
    <property type="entry name" value="TYROSINASE FAMILY MEMBER"/>
    <property type="match status" value="1"/>
</dbReference>
<sequence length="454" mass="51052">MALFLGWHRPYLALFEQELYTRIQTLVTYAPEDQRERYQWAANSFRIPYWDWSLGEGGGGVPSFFITETTMVATPEGRNIEIWNPLYQYTFKSIPDGFDDKFKSMNHTVRWPASESPWEDSRQNEFVASFANLRRSIQDQVAVAFRRSDFNGFWEAVEQVHGWVHGTVGGGYSSGTGGRGHMWPLEYSSYEPLFWLHHANVDRLFALWQTENPSAHLQPTNVGSAGNVFVEDGDTVDGDTPLLPFRRNPGSFWTTNEAMNWRLFGYDYPETQTAGATNPYLSTDETEYTDWVIKTSAAPLDLPPTFVVHFSLVGDFSSDASTDVGMWSIMLPVGHNQVKRLTRKVELPSKRPTVEDMTLHGTVSLTSSLLDEIEAGILQSLDEEDVVPFLKEKLSWKIYGGDGTQLPDSSLNSIRIDIASETARIPSDTNAPIVFSNTTTTHSEVTAGKMGGAR</sequence>
<keyword evidence="4" id="KW-0479">Metal-binding</keyword>
<dbReference type="GO" id="GO:0004503">
    <property type="term" value="F:tyrosinase activity"/>
    <property type="evidence" value="ECO:0007669"/>
    <property type="project" value="UniProtKB-EC"/>
</dbReference>
<evidence type="ECO:0000259" key="12">
    <source>
        <dbReference type="Pfam" id="PF18132"/>
    </source>
</evidence>
<evidence type="ECO:0000256" key="8">
    <source>
        <dbReference type="ARBA" id="ARBA00023101"/>
    </source>
</evidence>
<comment type="similarity">
    <text evidence="2">Belongs to the tyrosinase family.</text>
</comment>
<dbReference type="Pfam" id="PF18132">
    <property type="entry name" value="Tyrosinase_C"/>
    <property type="match status" value="1"/>
</dbReference>
<evidence type="ECO:0000256" key="4">
    <source>
        <dbReference type="ARBA" id="ARBA00022723"/>
    </source>
</evidence>